<accession>A0A2P2M2C2</accession>
<evidence type="ECO:0000313" key="1">
    <source>
        <dbReference type="EMBL" id="MBX24390.1"/>
    </source>
</evidence>
<sequence>MEASFRRREVQSGSNTSILLNLLMPAGASRKNEHGELVYNYKKFELGF</sequence>
<proteinExistence type="predicted"/>
<protein>
    <submittedName>
        <fullName evidence="1">Uncharacterized protein</fullName>
    </submittedName>
</protein>
<reference evidence="1" key="1">
    <citation type="submission" date="2018-02" db="EMBL/GenBank/DDBJ databases">
        <title>Rhizophora mucronata_Transcriptome.</title>
        <authorList>
            <person name="Meera S.P."/>
            <person name="Sreeshan A."/>
            <person name="Augustine A."/>
        </authorList>
    </citation>
    <scope>NUCLEOTIDE SEQUENCE</scope>
    <source>
        <tissue evidence="1">Leaf</tissue>
    </source>
</reference>
<organism evidence="1">
    <name type="scientific">Rhizophora mucronata</name>
    <name type="common">Asiatic mangrove</name>
    <dbReference type="NCBI Taxonomy" id="61149"/>
    <lineage>
        <taxon>Eukaryota</taxon>
        <taxon>Viridiplantae</taxon>
        <taxon>Streptophyta</taxon>
        <taxon>Embryophyta</taxon>
        <taxon>Tracheophyta</taxon>
        <taxon>Spermatophyta</taxon>
        <taxon>Magnoliopsida</taxon>
        <taxon>eudicotyledons</taxon>
        <taxon>Gunneridae</taxon>
        <taxon>Pentapetalae</taxon>
        <taxon>rosids</taxon>
        <taxon>fabids</taxon>
        <taxon>Malpighiales</taxon>
        <taxon>Rhizophoraceae</taxon>
        <taxon>Rhizophora</taxon>
    </lineage>
</organism>
<name>A0A2P2M2C2_RHIMU</name>
<dbReference type="EMBL" id="GGEC01043906">
    <property type="protein sequence ID" value="MBX24390.1"/>
    <property type="molecule type" value="Transcribed_RNA"/>
</dbReference>
<dbReference type="AlphaFoldDB" id="A0A2P2M2C2"/>